<accession>A0ABR2KMX2</accession>
<dbReference type="EMBL" id="JAPFFF010000004">
    <property type="protein sequence ID" value="KAK8892257.1"/>
    <property type="molecule type" value="Genomic_DNA"/>
</dbReference>
<dbReference type="Pfam" id="PF00168">
    <property type="entry name" value="C2"/>
    <property type="match status" value="2"/>
</dbReference>
<evidence type="ECO:0000313" key="5">
    <source>
        <dbReference type="Proteomes" id="UP001470230"/>
    </source>
</evidence>
<evidence type="ECO:0000259" key="3">
    <source>
        <dbReference type="PROSITE" id="PS50004"/>
    </source>
</evidence>
<evidence type="ECO:0000313" key="4">
    <source>
        <dbReference type="EMBL" id="KAK8892257.1"/>
    </source>
</evidence>
<organism evidence="4 5">
    <name type="scientific">Tritrichomonas musculus</name>
    <dbReference type="NCBI Taxonomy" id="1915356"/>
    <lineage>
        <taxon>Eukaryota</taxon>
        <taxon>Metamonada</taxon>
        <taxon>Parabasalia</taxon>
        <taxon>Tritrichomonadida</taxon>
        <taxon>Tritrichomonadidae</taxon>
        <taxon>Tritrichomonas</taxon>
    </lineage>
</organism>
<protein>
    <recommendedName>
        <fullName evidence="3">C2 domain-containing protein</fullName>
    </recommendedName>
</protein>
<proteinExistence type="predicted"/>
<dbReference type="InterPro" id="IPR000008">
    <property type="entry name" value="C2_dom"/>
</dbReference>
<dbReference type="SUPFAM" id="SSF49562">
    <property type="entry name" value="C2 domain (Calcium/lipid-binding domain, CaLB)"/>
    <property type="match status" value="2"/>
</dbReference>
<feature type="domain" description="C2" evidence="3">
    <location>
        <begin position="1"/>
        <end position="100"/>
    </location>
</feature>
<dbReference type="PANTHER" id="PTHR45911">
    <property type="entry name" value="C2 DOMAIN-CONTAINING PROTEIN"/>
    <property type="match status" value="1"/>
</dbReference>
<dbReference type="InterPro" id="IPR035892">
    <property type="entry name" value="C2_domain_sf"/>
</dbReference>
<dbReference type="SMART" id="SM00239">
    <property type="entry name" value="C2"/>
    <property type="match status" value="2"/>
</dbReference>
<dbReference type="PANTHER" id="PTHR45911:SF4">
    <property type="entry name" value="MULTIPLE C2 AND TRANSMEMBRANE DOMAIN-CONTAINING PROTEIN"/>
    <property type="match status" value="1"/>
</dbReference>
<feature type="domain" description="C2" evidence="3">
    <location>
        <begin position="114"/>
        <end position="233"/>
    </location>
</feature>
<keyword evidence="5" id="KW-1185">Reference proteome</keyword>
<keyword evidence="1" id="KW-0479">Metal-binding</keyword>
<comment type="caution">
    <text evidence="4">The sequence shown here is derived from an EMBL/GenBank/DDBJ whole genome shotgun (WGS) entry which is preliminary data.</text>
</comment>
<dbReference type="Gene3D" id="2.60.40.150">
    <property type="entry name" value="C2 domain"/>
    <property type="match status" value="2"/>
</dbReference>
<evidence type="ECO:0000256" key="2">
    <source>
        <dbReference type="ARBA" id="ARBA00022837"/>
    </source>
</evidence>
<reference evidence="4 5" key="1">
    <citation type="submission" date="2024-04" db="EMBL/GenBank/DDBJ databases">
        <title>Tritrichomonas musculus Genome.</title>
        <authorList>
            <person name="Alves-Ferreira E."/>
            <person name="Grigg M."/>
            <person name="Lorenzi H."/>
            <person name="Galac M."/>
        </authorList>
    </citation>
    <scope>NUCLEOTIDE SEQUENCE [LARGE SCALE GENOMIC DNA]</scope>
    <source>
        <strain evidence="4 5">EAF2021</strain>
    </source>
</reference>
<dbReference type="CDD" id="cd00030">
    <property type="entry name" value="C2"/>
    <property type="match status" value="2"/>
</dbReference>
<evidence type="ECO:0000256" key="1">
    <source>
        <dbReference type="ARBA" id="ARBA00022723"/>
    </source>
</evidence>
<name>A0ABR2KMX2_9EUKA</name>
<sequence>MSCSLHVKIIEAKKLIKKSDLFVSLQLKSQGNVEIKKTLVIVDTKNPKWNQEFDFIASDPNDILRINMYEEGIDHDIKVMDELKFPVSTWEAGGPIDHQELSIKHKKKKAGKFIFEVQSFPLESPKRQKRCKIKINVIDAKNILRMDAGSSADPYMKFCLESNKKFSVKTQVLEDTLNPKWNQLLEIVSDDRETDVLTVDMFDEDIMNDTKMMDTIKIPLKDHPINSHYTFNKNINLKSKPAGLLHFELDFIQIDGNIIENSATSIKEARNNENDKKHEFDDEKHKFDDESSKAEFNIKVKGSRLKLLTNTIKQVPLDNYPKDFAFIINGQQFKTSKIIADLISPTISKIHRNDPTVSEFLINTKEAGNFQNVLDLITFRSNEIKQEEMEFIFEIFSTLGIDDSQIEIEIPEFTIDGVIELIKDQEHLSSFFSTNLTREIKYLSEHFYELTEEQKDQISQFSTDTIERVVCNDNLQLECEDQLLKFINKLYIENKDFSYMYEYVSFSNVGFEAMDEFMQFFDFSNLTAGSWFALSKRLHCSKNELKVKNRYRRKIPFSQSNLNGIFDYLQRNSKIDEEVKVKTLHENGGYLYKVIKIDNTSNIHLPDNSDYPCICFEFSNHRIIPSHYTIRSNDPNLKSWIIEGSEDEINWMIIDEQKNCSFLNYPNCLRTFEIKKRENNEKKLKFIRIRNNNNAFGVDIYINSIEFYGLLIN</sequence>
<dbReference type="PROSITE" id="PS50004">
    <property type="entry name" value="C2"/>
    <property type="match status" value="2"/>
</dbReference>
<gene>
    <name evidence="4" type="ORF">M9Y10_029481</name>
</gene>
<keyword evidence="2" id="KW-0106">Calcium</keyword>
<dbReference type="Proteomes" id="UP001470230">
    <property type="component" value="Unassembled WGS sequence"/>
</dbReference>